<dbReference type="EMBL" id="ALBS01000021">
    <property type="protein sequence ID" value="EJT52624.1"/>
    <property type="molecule type" value="Genomic_DNA"/>
</dbReference>
<reference evidence="2 3" key="1">
    <citation type="journal article" date="2012" name="Eukaryot. Cell">
        <title>Draft genome sequence of CBS 2479, the standard type strain of Trichosporon asahii.</title>
        <authorList>
            <person name="Yang R.Y."/>
            <person name="Li H.T."/>
            <person name="Zhu H."/>
            <person name="Zhou G.P."/>
            <person name="Wang M."/>
            <person name="Wang L."/>
        </authorList>
    </citation>
    <scope>NUCLEOTIDE SEQUENCE [LARGE SCALE GENOMIC DNA]</scope>
    <source>
        <strain evidence="3">ATCC 90039 / CBS 2479 / JCM 2466 / KCTC 7840 / NCYC 2677 / UAMH 7654</strain>
    </source>
</reference>
<dbReference type="KEGG" id="tasa:A1Q1_03078"/>
<keyword evidence="1" id="KW-0812">Transmembrane</keyword>
<dbReference type="HOGENOM" id="CLU_027594_0_0_1"/>
<evidence type="ECO:0000313" key="2">
    <source>
        <dbReference type="EMBL" id="EJT52624.1"/>
    </source>
</evidence>
<keyword evidence="1" id="KW-1133">Transmembrane helix</keyword>
<accession>J6F6E3</accession>
<dbReference type="Proteomes" id="UP000002748">
    <property type="component" value="Unassembled WGS sequence"/>
</dbReference>
<sequence length="473" mass="51659">MYFPPMSHVLGVMVDHPEFTDEVAMDMYGAFDNCTIAIMTESDLMPAFGLATSVQCNALGTVSNGNAKLTLAALNGATILFLGCLLLQEENAVHKLLNMKVISLVILKDMSDHGLGWLVQPRDAGSIISRWLEKTTCNPRAPPATPQLSLFLTAWINRRGGPMHHGSNAPIDLFSDTGSLDPLQLLHGRIAEDTTDMSANELSRLGNIAHGGFRGCCTGSAAALFLDASEGPEMEGVRADAPAQRWVEVLLRAALQNGGPNLMTPEAAEATKTYLNSKLGHCPAAASKKLQELDEGIRKQIARFKHDLDREELALFMHHFYRAFFVALTQGRIHDDGVSPLTWVKMPLRVEVGEARLKLLRLPSSAHEHLIEKPERPSLRLHRLFVGAFLLVVVAILTVPGSLWQQDGRTATDLALGSSTRVGLGRLRSSSWASPEWLVNENQDVYTLSTAVGDWQKIEGFDGRTGVSEPDQC</sequence>
<dbReference type="RefSeq" id="XP_014183643.1">
    <property type="nucleotide sequence ID" value="XM_014328168.1"/>
</dbReference>
<keyword evidence="1" id="KW-0472">Membrane</keyword>
<proteinExistence type="predicted"/>
<dbReference type="GeneID" id="25986591"/>
<dbReference type="VEuPathDB" id="FungiDB:A1Q1_03078"/>
<evidence type="ECO:0000256" key="1">
    <source>
        <dbReference type="SAM" id="Phobius"/>
    </source>
</evidence>
<protein>
    <submittedName>
        <fullName evidence="2">Uncharacterized protein</fullName>
    </submittedName>
</protein>
<evidence type="ECO:0000313" key="3">
    <source>
        <dbReference type="Proteomes" id="UP000002748"/>
    </source>
</evidence>
<name>J6F6E3_TRIAS</name>
<gene>
    <name evidence="2" type="ORF">A1Q1_03078</name>
</gene>
<dbReference type="AlphaFoldDB" id="J6F6E3"/>
<organism evidence="2 3">
    <name type="scientific">Trichosporon asahii var. asahii (strain ATCC 90039 / CBS 2479 / JCM 2466 / KCTC 7840 / NBRC 103889/ NCYC 2677 / UAMH 7654)</name>
    <name type="common">Yeast</name>
    <dbReference type="NCBI Taxonomy" id="1186058"/>
    <lineage>
        <taxon>Eukaryota</taxon>
        <taxon>Fungi</taxon>
        <taxon>Dikarya</taxon>
        <taxon>Basidiomycota</taxon>
        <taxon>Agaricomycotina</taxon>
        <taxon>Tremellomycetes</taxon>
        <taxon>Trichosporonales</taxon>
        <taxon>Trichosporonaceae</taxon>
        <taxon>Trichosporon</taxon>
    </lineage>
</organism>
<feature type="transmembrane region" description="Helical" evidence="1">
    <location>
        <begin position="384"/>
        <end position="404"/>
    </location>
</feature>
<comment type="caution">
    <text evidence="2">The sequence shown here is derived from an EMBL/GenBank/DDBJ whole genome shotgun (WGS) entry which is preliminary data.</text>
</comment>